<dbReference type="OrthoDB" id="3541472at2759"/>
<protein>
    <recommendedName>
        <fullName evidence="3">F-box domain-containing protein</fullName>
    </recommendedName>
</protein>
<comment type="caution">
    <text evidence="1">The sequence shown here is derived from an EMBL/GenBank/DDBJ whole genome shotgun (WGS) entry which is preliminary data.</text>
</comment>
<evidence type="ECO:0000313" key="2">
    <source>
        <dbReference type="Proteomes" id="UP000284842"/>
    </source>
</evidence>
<dbReference type="STRING" id="181874.A0A409Y785"/>
<organism evidence="1 2">
    <name type="scientific">Panaeolus cyanescens</name>
    <dbReference type="NCBI Taxonomy" id="181874"/>
    <lineage>
        <taxon>Eukaryota</taxon>
        <taxon>Fungi</taxon>
        <taxon>Dikarya</taxon>
        <taxon>Basidiomycota</taxon>
        <taxon>Agaricomycotina</taxon>
        <taxon>Agaricomycetes</taxon>
        <taxon>Agaricomycetidae</taxon>
        <taxon>Agaricales</taxon>
        <taxon>Agaricineae</taxon>
        <taxon>Galeropsidaceae</taxon>
        <taxon>Panaeolus</taxon>
    </lineage>
</organism>
<dbReference type="InParanoid" id="A0A409Y785"/>
<accession>A0A409Y785</accession>
<evidence type="ECO:0000313" key="1">
    <source>
        <dbReference type="EMBL" id="PPQ98793.1"/>
    </source>
</evidence>
<dbReference type="Proteomes" id="UP000284842">
    <property type="component" value="Unassembled WGS sequence"/>
</dbReference>
<keyword evidence="2" id="KW-1185">Reference proteome</keyword>
<proteinExistence type="predicted"/>
<dbReference type="InterPro" id="IPR032675">
    <property type="entry name" value="LRR_dom_sf"/>
</dbReference>
<reference evidence="1 2" key="1">
    <citation type="journal article" date="2018" name="Evol. Lett.">
        <title>Horizontal gene cluster transfer increased hallucinogenic mushroom diversity.</title>
        <authorList>
            <person name="Reynolds H.T."/>
            <person name="Vijayakumar V."/>
            <person name="Gluck-Thaler E."/>
            <person name="Korotkin H.B."/>
            <person name="Matheny P.B."/>
            <person name="Slot J.C."/>
        </authorList>
    </citation>
    <scope>NUCLEOTIDE SEQUENCE [LARGE SCALE GENOMIC DNA]</scope>
    <source>
        <strain evidence="1 2">2629</strain>
    </source>
</reference>
<dbReference type="AlphaFoldDB" id="A0A409Y785"/>
<dbReference type="Gene3D" id="3.80.10.10">
    <property type="entry name" value="Ribonuclease Inhibitor"/>
    <property type="match status" value="1"/>
</dbReference>
<evidence type="ECO:0008006" key="3">
    <source>
        <dbReference type="Google" id="ProtNLM"/>
    </source>
</evidence>
<sequence>MLHLLASGKSYASTATRRLHIGPFTIHRERTSLPAYLGIAETGESLEVGATFKKYFGKALSCFQNVESLSWIPTVSVTTDTNWVNEEVSEFLRNCATLQSFDLQENSTWDIPERCEPFIIPFEAMDRLTDITLSGLGGGNHFVLQQFASHITAYKQLKQITLLHGEDIDEPLQDLFGDLLSNYTTSHSPLGLTGITLQSGVPLPTASSMLHFQNLTQLTFRSGRSRIFGVIELDLTSLNAFYGALKDAGIQLQKINVKDTSPGLLSYLESYSGLKVLEIDVTESFGDLEVQTETQTTASQFFNAFKVHSASLECLGVICKWNGKKWTFDADNAVVWSKLLNLRRARTSVEGMGLNRLASDLPLLMETFLSLSKLQQLQIDCSDTDPTWMASGFEATTFNAIRAFIRTFKLPISKPRPMCIIFQTKTFEAIADSEGGHWVYHGDTLDEEFDWDENEFEEEEDMEYWGDPWDLDDELELEHASGIYYDDFDDEDFDGDGWD</sequence>
<gene>
    <name evidence="1" type="ORF">CVT24_003351</name>
</gene>
<dbReference type="EMBL" id="NHTK01001376">
    <property type="protein sequence ID" value="PPQ98793.1"/>
    <property type="molecule type" value="Genomic_DNA"/>
</dbReference>
<name>A0A409Y785_9AGAR</name>